<organism evidence="1">
    <name type="scientific">Podoviridae sp. ct9A73</name>
    <dbReference type="NCBI Taxonomy" id="2825225"/>
    <lineage>
        <taxon>Viruses</taxon>
        <taxon>Duplodnaviria</taxon>
        <taxon>Heunggongvirae</taxon>
        <taxon>Uroviricota</taxon>
        <taxon>Caudoviricetes</taxon>
    </lineage>
</organism>
<protein>
    <submittedName>
        <fullName evidence="1">Uncharacterized protein</fullName>
    </submittedName>
</protein>
<evidence type="ECO:0000313" key="1">
    <source>
        <dbReference type="EMBL" id="DAF94736.1"/>
    </source>
</evidence>
<accession>A0A8S5UJT1</accession>
<name>A0A8S5UJT1_9CAUD</name>
<dbReference type="EMBL" id="BK016096">
    <property type="protein sequence ID" value="DAF94736.1"/>
    <property type="molecule type" value="Genomic_DNA"/>
</dbReference>
<proteinExistence type="predicted"/>
<sequence>MARTVNDMFKAEKIKWLEEARATARHILQHQKFITIEDVLKQKPLPKFLHHNTIGGVFRTLDFECVGWGRSTRLEMNGRYIRRWKLRDK</sequence>
<reference evidence="1" key="1">
    <citation type="journal article" date="2021" name="Proc. Natl. Acad. Sci. U.S.A.">
        <title>A Catalog of Tens of Thousands of Viruses from Human Metagenomes Reveals Hidden Associations with Chronic Diseases.</title>
        <authorList>
            <person name="Tisza M.J."/>
            <person name="Buck C.B."/>
        </authorList>
    </citation>
    <scope>NUCLEOTIDE SEQUENCE</scope>
    <source>
        <strain evidence="1">Ct9A73</strain>
    </source>
</reference>